<organism evidence="10 11">
    <name type="scientific">Penicillium brasilianum</name>
    <dbReference type="NCBI Taxonomy" id="104259"/>
    <lineage>
        <taxon>Eukaryota</taxon>
        <taxon>Fungi</taxon>
        <taxon>Dikarya</taxon>
        <taxon>Ascomycota</taxon>
        <taxon>Pezizomycotina</taxon>
        <taxon>Eurotiomycetes</taxon>
        <taxon>Eurotiomycetidae</taxon>
        <taxon>Eurotiales</taxon>
        <taxon>Aspergillaceae</taxon>
        <taxon>Penicillium</taxon>
    </lineage>
</organism>
<proteinExistence type="inferred from homology"/>
<feature type="transmembrane region" description="Helical" evidence="9">
    <location>
        <begin position="64"/>
        <end position="80"/>
    </location>
</feature>
<dbReference type="NCBIfam" id="TIGR00813">
    <property type="entry name" value="sss"/>
    <property type="match status" value="1"/>
</dbReference>
<evidence type="ECO:0000256" key="9">
    <source>
        <dbReference type="SAM" id="Phobius"/>
    </source>
</evidence>
<dbReference type="Proteomes" id="UP000190744">
    <property type="component" value="Unassembled WGS sequence"/>
</dbReference>
<dbReference type="Gene3D" id="1.20.1730.10">
    <property type="entry name" value="Sodium/glucose cotransporter"/>
    <property type="match status" value="1"/>
</dbReference>
<dbReference type="InterPro" id="IPR038377">
    <property type="entry name" value="Na/Glc_symporter_sf"/>
</dbReference>
<gene>
    <name evidence="10" type="ORF">PEBR_19028</name>
</gene>
<feature type="transmembrane region" description="Helical" evidence="9">
    <location>
        <begin position="466"/>
        <end position="485"/>
    </location>
</feature>
<evidence type="ECO:0000256" key="7">
    <source>
        <dbReference type="RuleBase" id="RU362091"/>
    </source>
</evidence>
<sequence length="695" mass="75079">MSSLYVRDGISTVEPPLSQAVGYIVVVLIGIIIALVMMLVTKILKKTTGEDNKKTEMFMTANRTVRTGLTASAVISSWLWSTALLGSSFVGYDYGVAGPFWFAAGCSPMIVFFALLGISCKRKIPEAHTSLEIVRIRYGRAAHVVFMILCLVNNIFACANMLLGAAAVISAVSGMHIIAATFLLPVGVTVYTFVGGIKATFLTDYFHTAVILIIACYFSVKAFSDNQIGSVGNLFELLKAAGERHPVSGNQNGTYLTMTSKSAILFGILHTCGNFGLVVMDTSYFIKAFSASPAAVVPGYTIGGIAYFAIPWALGTVMSSVALGLENQPNFPTYPRRMTTSEVSGGLVLPYAAMTIAGKGGAAAVLLMTFMAVTSTLSAQVIAVSSILSFDVYREYFKKSATDRDLIRSSHFGVIFFAAFSAAFSTMLHYVGIDLGWTLYMLGVVTCPGIFPMVFTVLWRRQSKAAAILSPILGLATGLGVWLGTASHFGGEVSIASTGQVLPCMYGTIASCFSPIPYSIIITLLRPQSYDWADFRKEKLALEKLNSDLTTTHVADSHSPIEASSIENGGVPSAASESKELKRWGRIAAFWSIATFLGHWVIWPLPMYGSHYVFEKKFFIAWVVIAIIWLWGTMLVAIFYPLFDGGIQQIRQVYRGLTGKENLNHSVESAEKETKTGPEVFPSSSSTGSTDEGHQ</sequence>
<evidence type="ECO:0000313" key="10">
    <source>
        <dbReference type="EMBL" id="OOQ87023.1"/>
    </source>
</evidence>
<keyword evidence="4 9" id="KW-0812">Transmembrane</keyword>
<evidence type="ECO:0000256" key="3">
    <source>
        <dbReference type="ARBA" id="ARBA00022448"/>
    </source>
</evidence>
<dbReference type="InterPro" id="IPR031155">
    <property type="entry name" value="DUR"/>
</dbReference>
<feature type="transmembrane region" description="Helical" evidence="9">
    <location>
        <begin position="141"/>
        <end position="169"/>
    </location>
</feature>
<keyword evidence="5 9" id="KW-1133">Transmembrane helix</keyword>
<feature type="transmembrane region" description="Helical" evidence="9">
    <location>
        <begin position="175"/>
        <end position="194"/>
    </location>
</feature>
<feature type="transmembrane region" description="Helical" evidence="9">
    <location>
        <begin position="346"/>
        <end position="371"/>
    </location>
</feature>
<feature type="transmembrane region" description="Helical" evidence="9">
    <location>
        <begin position="414"/>
        <end position="433"/>
    </location>
</feature>
<dbReference type="GO" id="GO:0015204">
    <property type="term" value="F:urea transmembrane transporter activity"/>
    <property type="evidence" value="ECO:0007669"/>
    <property type="project" value="InterPro"/>
</dbReference>
<feature type="transmembrane region" description="Helical" evidence="9">
    <location>
        <begin position="587"/>
        <end position="606"/>
    </location>
</feature>
<dbReference type="EMBL" id="LJBN01000130">
    <property type="protein sequence ID" value="OOQ87023.1"/>
    <property type="molecule type" value="Genomic_DNA"/>
</dbReference>
<feature type="region of interest" description="Disordered" evidence="8">
    <location>
        <begin position="666"/>
        <end position="695"/>
    </location>
</feature>
<evidence type="ECO:0000256" key="1">
    <source>
        <dbReference type="ARBA" id="ARBA00004141"/>
    </source>
</evidence>
<evidence type="ECO:0000256" key="4">
    <source>
        <dbReference type="ARBA" id="ARBA00022692"/>
    </source>
</evidence>
<feature type="transmembrane region" description="Helical" evidence="9">
    <location>
        <begin position="377"/>
        <end position="393"/>
    </location>
</feature>
<protein>
    <submittedName>
        <fullName evidence="10">Putative urea active transporter 1</fullName>
    </submittedName>
</protein>
<dbReference type="InterPro" id="IPR001734">
    <property type="entry name" value="Na/solute_symporter"/>
</dbReference>
<dbReference type="GO" id="GO:0015606">
    <property type="term" value="F:spermidine transmembrane transporter activity"/>
    <property type="evidence" value="ECO:0007669"/>
    <property type="project" value="UniProtKB-ARBA"/>
</dbReference>
<accession>A0A1S9RND6</accession>
<dbReference type="AlphaFoldDB" id="A0A1S9RND6"/>
<evidence type="ECO:0000256" key="8">
    <source>
        <dbReference type="SAM" id="MobiDB-lite"/>
    </source>
</evidence>
<dbReference type="GO" id="GO:0005886">
    <property type="term" value="C:plasma membrane"/>
    <property type="evidence" value="ECO:0007669"/>
    <property type="project" value="TreeGrafter"/>
</dbReference>
<comment type="similarity">
    <text evidence="2 7">Belongs to the sodium:solute symporter (SSF) (TC 2.A.21) family.</text>
</comment>
<feature type="compositionally biased region" description="Polar residues" evidence="8">
    <location>
        <begin position="682"/>
        <end position="695"/>
    </location>
</feature>
<feature type="transmembrane region" description="Helical" evidence="9">
    <location>
        <begin position="100"/>
        <end position="120"/>
    </location>
</feature>
<dbReference type="Pfam" id="PF00474">
    <property type="entry name" value="SSF"/>
    <property type="match status" value="1"/>
</dbReference>
<evidence type="ECO:0000256" key="6">
    <source>
        <dbReference type="ARBA" id="ARBA00023136"/>
    </source>
</evidence>
<comment type="subcellular location">
    <subcellularLocation>
        <location evidence="1">Membrane</location>
        <topology evidence="1">Multi-pass membrane protein</topology>
    </subcellularLocation>
</comment>
<reference evidence="11" key="1">
    <citation type="submission" date="2015-09" db="EMBL/GenBank/DDBJ databases">
        <authorList>
            <person name="Fill T.P."/>
            <person name="Baretta J.F."/>
            <person name="de Almeida L.G."/>
            <person name="Rocha M."/>
            <person name="de Souza D.H."/>
            <person name="Malavazi I."/>
            <person name="Cerdeira L.T."/>
            <person name="Hong H."/>
            <person name="Samborskyy M."/>
            <person name="de Vasconcelos A.T."/>
            <person name="Leadlay P."/>
            <person name="Rodrigues-Filho E."/>
        </authorList>
    </citation>
    <scope>NUCLEOTIDE SEQUENCE [LARGE SCALE GENOMIC DNA]</scope>
    <source>
        <strain evidence="11">LaBioMMi 136</strain>
    </source>
</reference>
<feature type="transmembrane region" description="Helical" evidence="9">
    <location>
        <begin position="505"/>
        <end position="525"/>
    </location>
</feature>
<dbReference type="PANTHER" id="PTHR46154">
    <property type="match status" value="1"/>
</dbReference>
<evidence type="ECO:0000256" key="2">
    <source>
        <dbReference type="ARBA" id="ARBA00006434"/>
    </source>
</evidence>
<evidence type="ECO:0000313" key="11">
    <source>
        <dbReference type="Proteomes" id="UP000190744"/>
    </source>
</evidence>
<keyword evidence="3" id="KW-0813">Transport</keyword>
<keyword evidence="6 9" id="KW-0472">Membrane</keyword>
<feature type="transmembrane region" description="Helical" evidence="9">
    <location>
        <begin position="618"/>
        <end position="643"/>
    </location>
</feature>
<dbReference type="PROSITE" id="PS50283">
    <property type="entry name" value="NA_SOLUT_SYMP_3"/>
    <property type="match status" value="1"/>
</dbReference>
<dbReference type="PANTHER" id="PTHR46154:SF1">
    <property type="entry name" value="ACTIVE TRANSPORTER, PUTATIVE (AFU_ORTHOLOGUE AFUA_1G17570)-RELATED"/>
    <property type="match status" value="1"/>
</dbReference>
<evidence type="ECO:0000256" key="5">
    <source>
        <dbReference type="ARBA" id="ARBA00022989"/>
    </source>
</evidence>
<feature type="transmembrane region" description="Helical" evidence="9">
    <location>
        <begin position="439"/>
        <end position="459"/>
    </location>
</feature>
<dbReference type="FunFam" id="1.20.1730.10:FF:000006">
    <property type="entry name" value="Urea active transporter"/>
    <property type="match status" value="1"/>
</dbReference>
<feature type="transmembrane region" description="Helical" evidence="9">
    <location>
        <begin position="305"/>
        <end position="325"/>
    </location>
</feature>
<feature type="transmembrane region" description="Helical" evidence="9">
    <location>
        <begin position="20"/>
        <end position="44"/>
    </location>
</feature>
<comment type="caution">
    <text evidence="10">The sequence shown here is derived from an EMBL/GenBank/DDBJ whole genome shotgun (WGS) entry which is preliminary data.</text>
</comment>
<name>A0A1S9RND6_PENBI</name>
<dbReference type="CDD" id="cd11476">
    <property type="entry name" value="SLC5sbd_DUR3"/>
    <property type="match status" value="1"/>
</dbReference>